<dbReference type="Proteomes" id="UP001342826">
    <property type="component" value="Unassembled WGS sequence"/>
</dbReference>
<sequence length="290" mass="33741">MENILRDLYQQKVNDPNTLAIMSIEKWDDNSALADNLDLTLLVIVKSAEAPIFIKHYEMDSKRAALTIVTKDTIEGWIEEGNSEGLMNLLLNGKILFEREEYITSIANTLDICLFSERKLKISIEYGKLLRKHSEGKNFFEANQLHDAYNHIVHALQHLARLEVIDRGLYPETTVWNQVKRIDPQIYKLYTELIDSDESLTKRLELLLLASDFLIHSKAKLGAGHLLSVMLEKENWLYTDLVNHPEVKLYALDLSILLDLLIEKEFVQVRKVETKDKEMYYHSYFLNKKC</sequence>
<feature type="domain" description="YgxA-like helix-turn-helix" evidence="2">
    <location>
        <begin position="225"/>
        <end position="284"/>
    </location>
</feature>
<feature type="domain" description="YgxA-like substrate binding" evidence="3">
    <location>
        <begin position="119"/>
        <end position="218"/>
    </location>
</feature>
<evidence type="ECO:0000259" key="2">
    <source>
        <dbReference type="Pfam" id="PF18576"/>
    </source>
</evidence>
<name>A0ABU6P4M1_9BACI</name>
<dbReference type="Pfam" id="PF18576">
    <property type="entry name" value="HTH_52"/>
    <property type="match status" value="1"/>
</dbReference>
<dbReference type="InterPro" id="IPR029348">
    <property type="entry name" value="NTF-like"/>
</dbReference>
<dbReference type="RefSeq" id="WP_066229074.1">
    <property type="nucleotide sequence ID" value="NZ_JARTFQ010000002.1"/>
</dbReference>
<organism evidence="4 5">
    <name type="scientific">Metabacillus fastidiosus</name>
    <dbReference type="NCBI Taxonomy" id="1458"/>
    <lineage>
        <taxon>Bacteria</taxon>
        <taxon>Bacillati</taxon>
        <taxon>Bacillota</taxon>
        <taxon>Bacilli</taxon>
        <taxon>Bacillales</taxon>
        <taxon>Bacillaceae</taxon>
        <taxon>Metabacillus</taxon>
    </lineage>
</organism>
<dbReference type="Gene3D" id="3.30.460.10">
    <property type="entry name" value="Beta Polymerase, domain 2"/>
    <property type="match status" value="1"/>
</dbReference>
<dbReference type="InterPro" id="IPR043519">
    <property type="entry name" value="NT_sf"/>
</dbReference>
<reference evidence="4 5" key="1">
    <citation type="submission" date="2023-03" db="EMBL/GenBank/DDBJ databases">
        <title>Bacillus Genome Sequencing.</title>
        <authorList>
            <person name="Dunlap C."/>
        </authorList>
    </citation>
    <scope>NUCLEOTIDE SEQUENCE [LARGE SCALE GENOMIC DNA]</scope>
    <source>
        <strain evidence="4 5">NRS-1717</strain>
    </source>
</reference>
<evidence type="ECO:0000259" key="1">
    <source>
        <dbReference type="Pfam" id="PF14540"/>
    </source>
</evidence>
<dbReference type="InterPro" id="IPR036388">
    <property type="entry name" value="WH-like_DNA-bd_sf"/>
</dbReference>
<dbReference type="Pfam" id="PF14540">
    <property type="entry name" value="NTF-like"/>
    <property type="match status" value="1"/>
</dbReference>
<dbReference type="InterPro" id="IPR041143">
    <property type="entry name" value="YgxA_HTH"/>
</dbReference>
<comment type="caution">
    <text evidence="4">The sequence shown here is derived from an EMBL/GenBank/DDBJ whole genome shotgun (WGS) entry which is preliminary data.</text>
</comment>
<feature type="domain" description="Nucleotidyltransferase-like" evidence="1">
    <location>
        <begin position="1"/>
        <end position="111"/>
    </location>
</feature>
<evidence type="ECO:0000313" key="5">
    <source>
        <dbReference type="Proteomes" id="UP001342826"/>
    </source>
</evidence>
<dbReference type="GeneID" id="301141025"/>
<accession>A0ABU6P4M1</accession>
<dbReference type="EMBL" id="JARTFS010000017">
    <property type="protein sequence ID" value="MED4403479.1"/>
    <property type="molecule type" value="Genomic_DNA"/>
</dbReference>
<keyword evidence="5" id="KW-1185">Reference proteome</keyword>
<dbReference type="Gene3D" id="1.20.120.330">
    <property type="entry name" value="Nucleotidyltransferases domain 2"/>
    <property type="match status" value="1"/>
</dbReference>
<protein>
    <submittedName>
        <fullName evidence="4">Nucleotidyltransferase-like protein</fullName>
    </submittedName>
</protein>
<proteinExistence type="predicted"/>
<gene>
    <name evidence="4" type="ORF">P9271_19410</name>
</gene>
<dbReference type="InterPro" id="IPR054515">
    <property type="entry name" value="YgxA-like_substrate-bd"/>
</dbReference>
<evidence type="ECO:0000313" key="4">
    <source>
        <dbReference type="EMBL" id="MED4403479.1"/>
    </source>
</evidence>
<dbReference type="Gene3D" id="1.10.10.10">
    <property type="entry name" value="Winged helix-like DNA-binding domain superfamily/Winged helix DNA-binding domain"/>
    <property type="match status" value="1"/>
</dbReference>
<evidence type="ECO:0000259" key="3">
    <source>
        <dbReference type="Pfam" id="PF22339"/>
    </source>
</evidence>
<dbReference type="Pfam" id="PF22339">
    <property type="entry name" value="YgxA-like_sub_bind"/>
    <property type="match status" value="1"/>
</dbReference>